<sequence length="175" mass="18983">MLTIERLEQAIPALGPIKSAQPRALNWAAVSAELGTGLPQDFMELAERYPAFLIADFLNLQIPDPGEEVAFARGAKELLQSLEALHDEGMTEGYVPYPEPGGLIPWGDSTDGDNFYWRTGPDGPDSWTVVVETRNGYWGTYDGTLTEYLTGLVTGAVEPDGLPPDFPGENPTVIS</sequence>
<reference evidence="1 2" key="1">
    <citation type="submission" date="2019-06" db="EMBL/GenBank/DDBJ databases">
        <title>Whole genome shotgun sequence of Streptomyces gardneri NBRC 12865.</title>
        <authorList>
            <person name="Hosoyama A."/>
            <person name="Uohara A."/>
            <person name="Ohji S."/>
            <person name="Ichikawa N."/>
        </authorList>
    </citation>
    <scope>NUCLEOTIDE SEQUENCE [LARGE SCALE GENOMIC DNA]</scope>
    <source>
        <strain evidence="1 2">NBRC 12865</strain>
    </source>
</reference>
<dbReference type="SUPFAM" id="SSF160631">
    <property type="entry name" value="SMI1/KNR4-like"/>
    <property type="match status" value="1"/>
</dbReference>
<evidence type="ECO:0008006" key="3">
    <source>
        <dbReference type="Google" id="ProtNLM"/>
    </source>
</evidence>
<name>A0A4Y3RMM1_9ACTN</name>
<evidence type="ECO:0000313" key="2">
    <source>
        <dbReference type="Proteomes" id="UP000315226"/>
    </source>
</evidence>
<dbReference type="EMBL" id="BJMN01000015">
    <property type="protein sequence ID" value="GEB57070.1"/>
    <property type="molecule type" value="Genomic_DNA"/>
</dbReference>
<dbReference type="AlphaFoldDB" id="A0A4Y3RMM1"/>
<proteinExistence type="predicted"/>
<organism evidence="1 2">
    <name type="scientific">Streptomyces gardneri</name>
    <dbReference type="NCBI Taxonomy" id="66892"/>
    <lineage>
        <taxon>Bacteria</taxon>
        <taxon>Bacillati</taxon>
        <taxon>Actinomycetota</taxon>
        <taxon>Actinomycetes</taxon>
        <taxon>Kitasatosporales</taxon>
        <taxon>Streptomycetaceae</taxon>
        <taxon>Streptomyces</taxon>
    </lineage>
</organism>
<evidence type="ECO:0000313" key="1">
    <source>
        <dbReference type="EMBL" id="GEB57070.1"/>
    </source>
</evidence>
<protein>
    <recommendedName>
        <fullName evidence="3">Knr4/Smi1-like domain-containing protein</fullName>
    </recommendedName>
</protein>
<keyword evidence="2" id="KW-1185">Reference proteome</keyword>
<accession>A0A4Y3RMM1</accession>
<comment type="caution">
    <text evidence="1">The sequence shown here is derived from an EMBL/GenBank/DDBJ whole genome shotgun (WGS) entry which is preliminary data.</text>
</comment>
<gene>
    <name evidence="1" type="ORF">SGA01_26750</name>
</gene>
<dbReference type="InterPro" id="IPR037883">
    <property type="entry name" value="Knr4/Smi1-like_sf"/>
</dbReference>
<dbReference type="Proteomes" id="UP000315226">
    <property type="component" value="Unassembled WGS sequence"/>
</dbReference>